<evidence type="ECO:0000313" key="4">
    <source>
        <dbReference type="Proteomes" id="UP001500399"/>
    </source>
</evidence>
<evidence type="ECO:0008006" key="5">
    <source>
        <dbReference type="Google" id="ProtNLM"/>
    </source>
</evidence>
<dbReference type="Proteomes" id="UP001500399">
    <property type="component" value="Unassembled WGS sequence"/>
</dbReference>
<evidence type="ECO:0000256" key="2">
    <source>
        <dbReference type="SAM" id="MobiDB-lite"/>
    </source>
</evidence>
<comment type="caution">
    <text evidence="3">The sequence shown here is derived from an EMBL/GenBank/DDBJ whole genome shotgun (WGS) entry which is preliminary data.</text>
</comment>
<name>A0ABN0SZY2_9FIRM</name>
<proteinExistence type="predicted"/>
<sequence>MSVENEKNETKDMLAKIDDQLQKHMKSLEKAEKGLKSAQQKIRTCKKAISDIQKMRSAIIGEKVVAMGFDTPQELERLYALAQEKKEQEVMQQQAYATEENAESEAHEGAMM</sequence>
<protein>
    <recommendedName>
        <fullName evidence="5">DUF4315 family protein</fullName>
    </recommendedName>
</protein>
<dbReference type="EMBL" id="BAAACR010000005">
    <property type="protein sequence ID" value="GAA0207844.1"/>
    <property type="molecule type" value="Genomic_DNA"/>
</dbReference>
<evidence type="ECO:0000313" key="3">
    <source>
        <dbReference type="EMBL" id="GAA0207844.1"/>
    </source>
</evidence>
<accession>A0ABN0SZY2</accession>
<keyword evidence="4" id="KW-1185">Reference proteome</keyword>
<evidence type="ECO:0000256" key="1">
    <source>
        <dbReference type="SAM" id="Coils"/>
    </source>
</evidence>
<organism evidence="3 4">
    <name type="scientific">Selenomonas dianae</name>
    <dbReference type="NCBI Taxonomy" id="135079"/>
    <lineage>
        <taxon>Bacteria</taxon>
        <taxon>Bacillati</taxon>
        <taxon>Bacillota</taxon>
        <taxon>Negativicutes</taxon>
        <taxon>Selenomonadales</taxon>
        <taxon>Selenomonadaceae</taxon>
        <taxon>Selenomonas</taxon>
    </lineage>
</organism>
<keyword evidence="1" id="KW-0175">Coiled coil</keyword>
<gene>
    <name evidence="3" type="ORF">GCM10008919_08870</name>
</gene>
<feature type="region of interest" description="Disordered" evidence="2">
    <location>
        <begin position="91"/>
        <end position="112"/>
    </location>
</feature>
<dbReference type="RefSeq" id="WP_304987199.1">
    <property type="nucleotide sequence ID" value="NZ_BAAACR010000005.1"/>
</dbReference>
<feature type="coiled-coil region" evidence="1">
    <location>
        <begin position="3"/>
        <end position="55"/>
    </location>
</feature>
<reference evidence="3 4" key="1">
    <citation type="journal article" date="2019" name="Int. J. Syst. Evol. Microbiol.">
        <title>The Global Catalogue of Microorganisms (GCM) 10K type strain sequencing project: providing services to taxonomists for standard genome sequencing and annotation.</title>
        <authorList>
            <consortium name="The Broad Institute Genomics Platform"/>
            <consortium name="The Broad Institute Genome Sequencing Center for Infectious Disease"/>
            <person name="Wu L."/>
            <person name="Ma J."/>
        </authorList>
    </citation>
    <scope>NUCLEOTIDE SEQUENCE [LARGE SCALE GENOMIC DNA]</scope>
    <source>
        <strain evidence="3 4">JCM 8542</strain>
    </source>
</reference>